<dbReference type="EMBL" id="JAANYQ010000015">
    <property type="protein sequence ID" value="KAF4120706.1"/>
    <property type="molecule type" value="Genomic_DNA"/>
</dbReference>
<dbReference type="GeneID" id="55968940"/>
<organism evidence="1 2">
    <name type="scientific">Geosmithia morbida</name>
    <dbReference type="NCBI Taxonomy" id="1094350"/>
    <lineage>
        <taxon>Eukaryota</taxon>
        <taxon>Fungi</taxon>
        <taxon>Dikarya</taxon>
        <taxon>Ascomycota</taxon>
        <taxon>Pezizomycotina</taxon>
        <taxon>Sordariomycetes</taxon>
        <taxon>Hypocreomycetidae</taxon>
        <taxon>Hypocreales</taxon>
        <taxon>Bionectriaceae</taxon>
        <taxon>Geosmithia</taxon>
    </lineage>
</organism>
<comment type="caution">
    <text evidence="1">The sequence shown here is derived from an EMBL/GenBank/DDBJ whole genome shotgun (WGS) entry which is preliminary data.</text>
</comment>
<gene>
    <name evidence="1" type="ORF">GMORB2_2710</name>
</gene>
<accession>A0A9P5D1Q3</accession>
<dbReference type="AlphaFoldDB" id="A0A9P5D1Q3"/>
<dbReference type="OrthoDB" id="5341873at2759"/>
<reference evidence="1" key="1">
    <citation type="submission" date="2020-03" db="EMBL/GenBank/DDBJ databases">
        <title>Site-based positive gene gene selection in Geosmithia morbida across the United States reveals a broad range of putative effectors and factors for local host and environmental adapation.</title>
        <authorList>
            <person name="Onufrak A."/>
            <person name="Murdoch R.W."/>
            <person name="Gazis R."/>
            <person name="Huff M."/>
            <person name="Staton M."/>
            <person name="Klingeman W."/>
            <person name="Hadziabdic D."/>
        </authorList>
    </citation>
    <scope>NUCLEOTIDE SEQUENCE</scope>
    <source>
        <strain evidence="1">1262</strain>
    </source>
</reference>
<protein>
    <submittedName>
        <fullName evidence="1">Uncharacterized protein</fullName>
    </submittedName>
</protein>
<evidence type="ECO:0000313" key="1">
    <source>
        <dbReference type="EMBL" id="KAF4120706.1"/>
    </source>
</evidence>
<dbReference type="Proteomes" id="UP000749293">
    <property type="component" value="Unassembled WGS sequence"/>
</dbReference>
<keyword evidence="2" id="KW-1185">Reference proteome</keyword>
<dbReference type="RefSeq" id="XP_035319358.1">
    <property type="nucleotide sequence ID" value="XM_035464688.1"/>
</dbReference>
<proteinExistence type="predicted"/>
<evidence type="ECO:0000313" key="2">
    <source>
        <dbReference type="Proteomes" id="UP000749293"/>
    </source>
</evidence>
<sequence length="50" mass="5627">MLLAFGGAIVATGVWSIWGGDMFPAESDPTGKPEDWTEEEMRRWLRKVSD</sequence>
<name>A0A9P5D1Q3_9HYPO</name>